<dbReference type="RefSeq" id="WP_011250193.1">
    <property type="nucleotide sequence ID" value="NC_006624.1"/>
</dbReference>
<dbReference type="AlphaFoldDB" id="Q5JGK3"/>
<name>Q5JGK3_THEKO</name>
<evidence type="ECO:0000313" key="1">
    <source>
        <dbReference type="EMBL" id="BAD85431.1"/>
    </source>
</evidence>
<dbReference type="InParanoid" id="Q5JGK3"/>
<reference evidence="1 2" key="1">
    <citation type="journal article" date="2005" name="Genome Res.">
        <title>Complete genome sequence of the hyperthermophilic archaeon Thermococcus kodakaraensis KOD1 and comparison with Pyrococcus genomes.</title>
        <authorList>
            <person name="Fukui T."/>
            <person name="Atomi H."/>
            <person name="Kanai T."/>
            <person name="Matsumi R."/>
            <person name="Fujiwara S."/>
            <person name="Imanaka T."/>
        </authorList>
    </citation>
    <scope>NUCLEOTIDE SEQUENCE [LARGE SCALE GENOMIC DNA]</scope>
    <source>
        <strain evidence="2">ATCC BAA-918 / JCM 12380 / KOD1</strain>
    </source>
</reference>
<dbReference type="Proteomes" id="UP000000536">
    <property type="component" value="Chromosome"/>
</dbReference>
<accession>Q5JGK3</accession>
<dbReference type="GeneID" id="78447758"/>
<dbReference type="HOGENOM" id="CLU_1922901_0_0_2"/>
<dbReference type="SUPFAM" id="SSF50118">
    <property type="entry name" value="Cell growth inhibitor/plasmid maintenance toxic component"/>
    <property type="match status" value="1"/>
</dbReference>
<keyword evidence="2" id="KW-1185">Reference proteome</keyword>
<dbReference type="PATRIC" id="fig|69014.16.peg.1216"/>
<gene>
    <name evidence="1" type="ordered locus">TK1242</name>
</gene>
<dbReference type="OrthoDB" id="91655at2157"/>
<dbReference type="GO" id="GO:0003677">
    <property type="term" value="F:DNA binding"/>
    <property type="evidence" value="ECO:0007669"/>
    <property type="project" value="InterPro"/>
</dbReference>
<dbReference type="EnsemblBacteria" id="BAD85431">
    <property type="protein sequence ID" value="BAD85431"/>
    <property type="gene ID" value="TK1242"/>
</dbReference>
<organism evidence="1 2">
    <name type="scientific">Thermococcus kodakarensis (strain ATCC BAA-918 / JCM 12380 / KOD1)</name>
    <name type="common">Pyrococcus kodakaraensis (strain KOD1)</name>
    <dbReference type="NCBI Taxonomy" id="69014"/>
    <lineage>
        <taxon>Archaea</taxon>
        <taxon>Methanobacteriati</taxon>
        <taxon>Methanobacteriota</taxon>
        <taxon>Thermococci</taxon>
        <taxon>Thermococcales</taxon>
        <taxon>Thermococcaceae</taxon>
        <taxon>Thermococcus</taxon>
    </lineage>
</organism>
<dbReference type="Gene3D" id="2.30.30.110">
    <property type="match status" value="1"/>
</dbReference>
<protein>
    <recommendedName>
        <fullName evidence="3">Type II toxin-antitoxin system PemK/MazF family toxin</fullName>
    </recommendedName>
</protein>
<dbReference type="eggNOG" id="arCOG03403">
    <property type="taxonomic scope" value="Archaea"/>
</dbReference>
<dbReference type="KEGG" id="tko:TK1242"/>
<sequence length="131" mass="15066">MLEQGEIWTAPFPYYELQGNSQKFVLKDKIRPVIIVSENKFNSDNLDVIVCQVSRHKDYRILSLPPELKRRVIIISNSNLVPGTGRLRNISIIKPFKLFTLPKDIVLNGKLIGKLDRPTLKQLLSNIHSLF</sequence>
<evidence type="ECO:0000313" key="2">
    <source>
        <dbReference type="Proteomes" id="UP000000536"/>
    </source>
</evidence>
<evidence type="ECO:0008006" key="3">
    <source>
        <dbReference type="Google" id="ProtNLM"/>
    </source>
</evidence>
<proteinExistence type="predicted"/>
<dbReference type="InterPro" id="IPR003477">
    <property type="entry name" value="PemK-like"/>
</dbReference>
<dbReference type="InterPro" id="IPR011067">
    <property type="entry name" value="Plasmid_toxin/cell-grow_inhib"/>
</dbReference>
<dbReference type="Pfam" id="PF02452">
    <property type="entry name" value="PemK_toxin"/>
    <property type="match status" value="1"/>
</dbReference>
<dbReference type="EMBL" id="AP006878">
    <property type="protein sequence ID" value="BAD85431.1"/>
    <property type="molecule type" value="Genomic_DNA"/>
</dbReference>
<dbReference type="STRING" id="69014.TK1242"/>